<reference evidence="1" key="2">
    <citation type="journal article" date="2015" name="Data Brief">
        <title>Shoot transcriptome of the giant reed, Arundo donax.</title>
        <authorList>
            <person name="Barrero R.A."/>
            <person name="Guerrero F.D."/>
            <person name="Moolhuijzen P."/>
            <person name="Goolsby J.A."/>
            <person name="Tidwell J."/>
            <person name="Bellgard S.E."/>
            <person name="Bellgard M.I."/>
        </authorList>
    </citation>
    <scope>NUCLEOTIDE SEQUENCE</scope>
    <source>
        <tissue evidence="1">Shoot tissue taken approximately 20 cm above the soil surface</tissue>
    </source>
</reference>
<proteinExistence type="predicted"/>
<reference evidence="1" key="1">
    <citation type="submission" date="2014-09" db="EMBL/GenBank/DDBJ databases">
        <authorList>
            <person name="Magalhaes I.L.F."/>
            <person name="Oliveira U."/>
            <person name="Santos F.R."/>
            <person name="Vidigal T.H.D.A."/>
            <person name="Brescovit A.D."/>
            <person name="Santos A.J."/>
        </authorList>
    </citation>
    <scope>NUCLEOTIDE SEQUENCE</scope>
    <source>
        <tissue evidence="1">Shoot tissue taken approximately 20 cm above the soil surface</tissue>
    </source>
</reference>
<dbReference type="AlphaFoldDB" id="A0A0A9H3C2"/>
<evidence type="ECO:0000313" key="1">
    <source>
        <dbReference type="EMBL" id="JAE31257.1"/>
    </source>
</evidence>
<accession>A0A0A9H3C2</accession>
<protein>
    <submittedName>
        <fullName evidence="1">Uncharacterized protein</fullName>
    </submittedName>
</protein>
<organism evidence="1">
    <name type="scientific">Arundo donax</name>
    <name type="common">Giant reed</name>
    <name type="synonym">Donax arundinaceus</name>
    <dbReference type="NCBI Taxonomy" id="35708"/>
    <lineage>
        <taxon>Eukaryota</taxon>
        <taxon>Viridiplantae</taxon>
        <taxon>Streptophyta</taxon>
        <taxon>Embryophyta</taxon>
        <taxon>Tracheophyta</taxon>
        <taxon>Spermatophyta</taxon>
        <taxon>Magnoliopsida</taxon>
        <taxon>Liliopsida</taxon>
        <taxon>Poales</taxon>
        <taxon>Poaceae</taxon>
        <taxon>PACMAD clade</taxon>
        <taxon>Arundinoideae</taxon>
        <taxon>Arundineae</taxon>
        <taxon>Arundo</taxon>
    </lineage>
</organism>
<dbReference type="EMBL" id="GBRH01166639">
    <property type="protein sequence ID" value="JAE31257.1"/>
    <property type="molecule type" value="Transcribed_RNA"/>
</dbReference>
<sequence length="33" mass="3940">MFSRRHQCHQAWTGYMGFLTHTLFSLNEFCFAA</sequence>
<name>A0A0A9H3C2_ARUDO</name>